<keyword evidence="2" id="KW-1185">Reference proteome</keyword>
<sequence length="111" mass="12761">MDPMISLGQKNTLAEYMILSGVDNRPPMLEKDLAGPLSSSGLLAAYLFTCDPFTELLKDLWKRVSHIKGESLHTYYLRFTQLINDMNIYKMKMEQFPVNTKFLNSPPPEME</sequence>
<name>A0ABQ4Y9E5_9ASTR</name>
<dbReference type="Proteomes" id="UP001151760">
    <property type="component" value="Unassembled WGS sequence"/>
</dbReference>
<evidence type="ECO:0000313" key="1">
    <source>
        <dbReference type="EMBL" id="GJS74314.1"/>
    </source>
</evidence>
<protein>
    <recommendedName>
        <fullName evidence="3">Retrotransposon gag domain-containing protein</fullName>
    </recommendedName>
</protein>
<dbReference type="EMBL" id="BQNB010010222">
    <property type="protein sequence ID" value="GJS74314.1"/>
    <property type="molecule type" value="Genomic_DNA"/>
</dbReference>
<organism evidence="1 2">
    <name type="scientific">Tanacetum coccineum</name>
    <dbReference type="NCBI Taxonomy" id="301880"/>
    <lineage>
        <taxon>Eukaryota</taxon>
        <taxon>Viridiplantae</taxon>
        <taxon>Streptophyta</taxon>
        <taxon>Embryophyta</taxon>
        <taxon>Tracheophyta</taxon>
        <taxon>Spermatophyta</taxon>
        <taxon>Magnoliopsida</taxon>
        <taxon>eudicotyledons</taxon>
        <taxon>Gunneridae</taxon>
        <taxon>Pentapetalae</taxon>
        <taxon>asterids</taxon>
        <taxon>campanulids</taxon>
        <taxon>Asterales</taxon>
        <taxon>Asteraceae</taxon>
        <taxon>Asteroideae</taxon>
        <taxon>Anthemideae</taxon>
        <taxon>Anthemidinae</taxon>
        <taxon>Tanacetum</taxon>
    </lineage>
</organism>
<reference evidence="1" key="1">
    <citation type="journal article" date="2022" name="Int. J. Mol. Sci.">
        <title>Draft Genome of Tanacetum Coccineum: Genomic Comparison of Closely Related Tanacetum-Family Plants.</title>
        <authorList>
            <person name="Yamashiro T."/>
            <person name="Shiraishi A."/>
            <person name="Nakayama K."/>
            <person name="Satake H."/>
        </authorList>
    </citation>
    <scope>NUCLEOTIDE SEQUENCE</scope>
</reference>
<gene>
    <name evidence="1" type="ORF">Tco_0707155</name>
</gene>
<evidence type="ECO:0008006" key="3">
    <source>
        <dbReference type="Google" id="ProtNLM"/>
    </source>
</evidence>
<evidence type="ECO:0000313" key="2">
    <source>
        <dbReference type="Proteomes" id="UP001151760"/>
    </source>
</evidence>
<reference evidence="1" key="2">
    <citation type="submission" date="2022-01" db="EMBL/GenBank/DDBJ databases">
        <authorList>
            <person name="Yamashiro T."/>
            <person name="Shiraishi A."/>
            <person name="Satake H."/>
            <person name="Nakayama K."/>
        </authorList>
    </citation>
    <scope>NUCLEOTIDE SEQUENCE</scope>
</reference>
<comment type="caution">
    <text evidence="1">The sequence shown here is derived from an EMBL/GenBank/DDBJ whole genome shotgun (WGS) entry which is preliminary data.</text>
</comment>
<accession>A0ABQ4Y9E5</accession>
<proteinExistence type="predicted"/>